<accession>A0ABZ2TH49</accession>
<reference evidence="7 8" key="1">
    <citation type="submission" date="2024-02" db="EMBL/GenBank/DDBJ databases">
        <title>Roseovarius strain W115 nov., isolated from a marine algae.</title>
        <authorList>
            <person name="Lee M.W."/>
            <person name="Lee J.K."/>
            <person name="Kim J.M."/>
            <person name="Choi D.G."/>
            <person name="Baek J.H."/>
            <person name="Bayburt H."/>
            <person name="Jung J.J."/>
            <person name="Han D.M."/>
            <person name="Jeon C.O."/>
        </authorList>
    </citation>
    <scope>NUCLEOTIDE SEQUENCE [LARGE SCALE GENOMIC DNA]</scope>
    <source>
        <strain evidence="7 8">W115</strain>
    </source>
</reference>
<dbReference type="PANTHER" id="PTHR36985:SF1">
    <property type="entry name" value="TRANSLOCATION AND ASSEMBLY MODULE SUBUNIT TAMB"/>
    <property type="match status" value="1"/>
</dbReference>
<feature type="chain" id="PRO_5045467659" evidence="5">
    <location>
        <begin position="20"/>
        <end position="1247"/>
    </location>
</feature>
<evidence type="ECO:0000256" key="1">
    <source>
        <dbReference type="ARBA" id="ARBA00004167"/>
    </source>
</evidence>
<keyword evidence="2" id="KW-0812">Transmembrane</keyword>
<evidence type="ECO:0000256" key="4">
    <source>
        <dbReference type="ARBA" id="ARBA00023136"/>
    </source>
</evidence>
<keyword evidence="3" id="KW-1133">Transmembrane helix</keyword>
<dbReference type="PANTHER" id="PTHR36985">
    <property type="entry name" value="TRANSLOCATION AND ASSEMBLY MODULE SUBUNIT TAMB"/>
    <property type="match status" value="1"/>
</dbReference>
<keyword evidence="4" id="KW-0472">Membrane</keyword>
<evidence type="ECO:0000313" key="7">
    <source>
        <dbReference type="EMBL" id="WYK18624.1"/>
    </source>
</evidence>
<dbReference type="Pfam" id="PF04357">
    <property type="entry name" value="TamB"/>
    <property type="match status" value="1"/>
</dbReference>
<name>A0ABZ2TH49_9RHOB</name>
<evidence type="ECO:0000256" key="3">
    <source>
        <dbReference type="ARBA" id="ARBA00022989"/>
    </source>
</evidence>
<evidence type="ECO:0000256" key="5">
    <source>
        <dbReference type="SAM" id="SignalP"/>
    </source>
</evidence>
<protein>
    <submittedName>
        <fullName evidence="7">Translocation/assembly module TamB domain-containing protein</fullName>
    </submittedName>
</protein>
<feature type="signal peptide" evidence="5">
    <location>
        <begin position="1"/>
        <end position="19"/>
    </location>
</feature>
<dbReference type="InterPro" id="IPR007452">
    <property type="entry name" value="TamB_C"/>
</dbReference>
<dbReference type="EMBL" id="CP146606">
    <property type="protein sequence ID" value="WYK18624.1"/>
    <property type="molecule type" value="Genomic_DNA"/>
</dbReference>
<keyword evidence="8" id="KW-1185">Reference proteome</keyword>
<organism evidence="7 8">
    <name type="scientific">Roseovarius rhodophyticola</name>
    <dbReference type="NCBI Taxonomy" id="3080827"/>
    <lineage>
        <taxon>Bacteria</taxon>
        <taxon>Pseudomonadati</taxon>
        <taxon>Pseudomonadota</taxon>
        <taxon>Alphaproteobacteria</taxon>
        <taxon>Rhodobacterales</taxon>
        <taxon>Roseobacteraceae</taxon>
        <taxon>Roseovarius</taxon>
    </lineage>
</organism>
<dbReference type="RefSeq" id="WP_317055305.1">
    <property type="nucleotide sequence ID" value="NZ_CP146606.1"/>
</dbReference>
<keyword evidence="5" id="KW-0732">Signal</keyword>
<evidence type="ECO:0000259" key="6">
    <source>
        <dbReference type="Pfam" id="PF04357"/>
    </source>
</evidence>
<evidence type="ECO:0000256" key="2">
    <source>
        <dbReference type="ARBA" id="ARBA00022692"/>
    </source>
</evidence>
<gene>
    <name evidence="7" type="ORF">RZS32_001690</name>
</gene>
<sequence>MRLIKVFLVFLCVANFALAQNAEQDDKSFIENWLQDNLSEAGREVVVTGFRGALSSNATLERLTISDDDGVWFTLNNASLVWSRSSLFAGRLEIDELTADEMVLERMPVSEGGVSPEDAQAWQFALPELPVAINIDEIHAKRIVLKPPVLGEQAVLSLEGAFFLDDGVARAKTQILRTDREDKLVFEGGFSNETRVLALALDFVEARDGLVAKLLRIPGAPSLQLQLNGEAPLSDYTANIALSSDGVRRFGGAIEISAMEAGEDREMGHAFAANLSGDVRPLFEPEFHRFMGENASLSVAGQNLTDGRLNLDVLELTSGAMDLNGRVRLSPDGWPQSFDLKVDIAGDAVTRLPVAGTEVSVREINLSAQYNADQGDVWQAEAKLRDLVRDELQVGRAVLAAEGTITRGNPGGVTASITFDAQRLNHDAPDLRRLLGSSINGTSDLSWTAQSPLEIMSLMLQSEDVDLQANGTVDGLSEGFPVAGRATLRSADLSRFSGVAERDLSGAAEIRIEGMGALLGGSFDVDVDAKTDGLKISNQRIDPLLQGNGVVSFAVKRDLEGTLLNRFLVRTDAVNATADGTLNAERGQLDLAAELSEVSLVEPKMDGPANLSVGLRWVEGGAISLENLTAQAVGATLSGTVSLTPDDPELPVDGDLTLVAEDLSRLSAIAGRSLAGRVDWSVDGFGELRGKIVDLTTNLVAQNFRSGLPSLDRLVAGDVTFDTSFAINPDALPHIRNLDLAAAKLDVTAESPAPGAPITTSASIADLGVLAPGFDGPASVQGQITLQDTQARLVDVVLDATGPGGTQAKITGTIQDYAKQLALELVGTAPLGLANGFISPNSIDGLARFELRLDGPAQLDALSGTVTTEQGRVALPGSGLVLQELAGRVDLSQGQARPDITGNAGTGGSFRVTGPIALAAPFSATLQATLNDLGVSDPNLYRTTVSGQVTVDGPLTGGARIGGVLSLGETEVMVPSSTSAAPGSILDMRHVNTPVDVRRTQERAGLTGQKSKGPAAAFPLDLTVNAPNRIFVRGRGLDAELGGQLRLGGTTANVTASGVFELIRGRLDILGRRLDLTEGLIDLRGALDPFLRFVAETQSDDFVVRIILEGLASAPTVRFESEPDLPQEEAVARLLFGRGLDSISPFQAAQLVAAAATLSGQRSGGLSGSLRRSLGLSDLDVTTTEDGANQVRAGTYINENIYSEVVVDSEGNQEINLNLDINKNLTVRGSTGTDGNSGVGVFFEKDY</sequence>
<proteinExistence type="predicted"/>
<feature type="domain" description="Translocation and assembly module TamB C-terminal" evidence="6">
    <location>
        <begin position="900"/>
        <end position="1247"/>
    </location>
</feature>
<comment type="subcellular location">
    <subcellularLocation>
        <location evidence="1">Membrane</location>
        <topology evidence="1">Single-pass membrane protein</topology>
    </subcellularLocation>
</comment>
<evidence type="ECO:0000313" key="8">
    <source>
        <dbReference type="Proteomes" id="UP001281305"/>
    </source>
</evidence>
<dbReference type="Proteomes" id="UP001281305">
    <property type="component" value="Chromosome"/>
</dbReference>